<geneLocation type="plasmid" evidence="5">
    <name>psmr5</name>
</geneLocation>
<keyword evidence="3" id="KW-0812">Transmembrane</keyword>
<dbReference type="GeneID" id="77258094"/>
<feature type="region of interest" description="Disordered" evidence="2">
    <location>
        <begin position="1"/>
        <end position="20"/>
    </location>
</feature>
<feature type="coiled-coil region" evidence="1">
    <location>
        <begin position="103"/>
        <end position="137"/>
    </location>
</feature>
<evidence type="ECO:0000313" key="4">
    <source>
        <dbReference type="EMBL" id="ARM86214.1"/>
    </source>
</evidence>
<accession>A0A1W6KFK8</accession>
<feature type="transmembrane region" description="Helical" evidence="3">
    <location>
        <begin position="45"/>
        <end position="75"/>
    </location>
</feature>
<sequence length="240" mass="26792">MKTPENDSEGKDKKHWSERCRDQMAKTKEFAQEFSGKSSGVVGKLYYASMLATGAAAGAAMLGVSGAASVAMAAAGVSKITKMLWDHVRDLKDAAEDIDEKSEEEIMARMDQTNSELEELRDLVAEQRKVIQMQSEASKQLQNSLELSDTRMTELKESHDNLAIVLKHFVGDKQANEAIGQAREAYREKYQREINEALESGDIEMVDFDPEKDPLVRAEQSECIPVLKDEVESETESLRL</sequence>
<keyword evidence="3" id="KW-1133">Transmembrane helix</keyword>
<keyword evidence="1" id="KW-0175">Coiled coil</keyword>
<dbReference type="EMBL" id="CP020932">
    <property type="protein sequence ID" value="ARM86214.1"/>
    <property type="molecule type" value="Genomic_DNA"/>
</dbReference>
<dbReference type="AlphaFoldDB" id="A0A1W6KFK8"/>
<dbReference type="Proteomes" id="UP000193100">
    <property type="component" value="Plasmid pSMR5"/>
</dbReference>
<reference evidence="4 5" key="1">
    <citation type="submission" date="2017-04" db="EMBL/GenBank/DDBJ databases">
        <title>Genome Sequence of Marinobacter salarius strain SMR5 Isolated from a culture of the Diatom Skeletonema marinoi.</title>
        <authorList>
            <person name="Topel M."/>
            <person name="Pinder M.I.M."/>
            <person name="Johansson O.N."/>
            <person name="Kourtchenko O."/>
            <person name="Godhe A."/>
            <person name="Clarke A.K."/>
        </authorList>
    </citation>
    <scope>NUCLEOTIDE SEQUENCE [LARGE SCALE GENOMIC DNA]</scope>
    <source>
        <strain evidence="4 5">SMR5</strain>
        <plasmid evidence="5">Plasmid psmr5</plasmid>
    </source>
</reference>
<evidence type="ECO:0000256" key="1">
    <source>
        <dbReference type="SAM" id="Coils"/>
    </source>
</evidence>
<evidence type="ECO:0000256" key="2">
    <source>
        <dbReference type="SAM" id="MobiDB-lite"/>
    </source>
</evidence>
<evidence type="ECO:0000313" key="5">
    <source>
        <dbReference type="Proteomes" id="UP000193100"/>
    </source>
</evidence>
<gene>
    <name evidence="4" type="ORF">MARSALSMR5_04194</name>
</gene>
<proteinExistence type="predicted"/>
<organism evidence="4 5">
    <name type="scientific">Marinobacter salarius</name>
    <dbReference type="NCBI Taxonomy" id="1420917"/>
    <lineage>
        <taxon>Bacteria</taxon>
        <taxon>Pseudomonadati</taxon>
        <taxon>Pseudomonadota</taxon>
        <taxon>Gammaproteobacteria</taxon>
        <taxon>Pseudomonadales</taxon>
        <taxon>Marinobacteraceae</taxon>
        <taxon>Marinobacter</taxon>
    </lineage>
</organism>
<keyword evidence="4" id="KW-0614">Plasmid</keyword>
<protein>
    <submittedName>
        <fullName evidence="4">Uncharacterized protein</fullName>
    </submittedName>
</protein>
<evidence type="ECO:0000256" key="3">
    <source>
        <dbReference type="SAM" id="Phobius"/>
    </source>
</evidence>
<dbReference type="RefSeq" id="WP_085682176.1">
    <property type="nucleotide sequence ID" value="NZ_CP020932.1"/>
</dbReference>
<keyword evidence="3" id="KW-0472">Membrane</keyword>
<name>A0A1W6KFK8_9GAMM</name>